<dbReference type="AlphaFoldDB" id="A0A0Q5T9A7"/>
<accession>A0A0Q5T9A7</accession>
<dbReference type="Proteomes" id="UP000008711">
    <property type="component" value="Unassembled WGS sequence"/>
</dbReference>
<organism evidence="1 2">
    <name type="scientific">Drosophila erecta</name>
    <name type="common">Fruit fly</name>
    <dbReference type="NCBI Taxonomy" id="7220"/>
    <lineage>
        <taxon>Eukaryota</taxon>
        <taxon>Metazoa</taxon>
        <taxon>Ecdysozoa</taxon>
        <taxon>Arthropoda</taxon>
        <taxon>Hexapoda</taxon>
        <taxon>Insecta</taxon>
        <taxon>Pterygota</taxon>
        <taxon>Neoptera</taxon>
        <taxon>Endopterygota</taxon>
        <taxon>Diptera</taxon>
        <taxon>Brachycera</taxon>
        <taxon>Muscomorpha</taxon>
        <taxon>Ephydroidea</taxon>
        <taxon>Drosophilidae</taxon>
        <taxon>Drosophila</taxon>
        <taxon>Sophophora</taxon>
    </lineage>
</organism>
<reference evidence="1 2" key="1">
    <citation type="journal article" date="2007" name="Nature">
        <title>Evolution of genes and genomes on the Drosophila phylogeny.</title>
        <authorList>
            <consortium name="Drosophila 12 Genomes Consortium"/>
            <person name="Clark A.G."/>
            <person name="Eisen M.B."/>
            <person name="Smith D.R."/>
            <person name="Bergman C.M."/>
            <person name="Oliver B."/>
            <person name="Markow T.A."/>
            <person name="Kaufman T.C."/>
            <person name="Kellis M."/>
            <person name="Gelbart W."/>
            <person name="Iyer V.N."/>
            <person name="Pollard D.A."/>
            <person name="Sackton T.B."/>
            <person name="Larracuente A.M."/>
            <person name="Singh N.D."/>
            <person name="Abad J.P."/>
            <person name="Abt D.N."/>
            <person name="Adryan B."/>
            <person name="Aguade M."/>
            <person name="Akashi H."/>
            <person name="Anderson W.W."/>
            <person name="Aquadro C.F."/>
            <person name="Ardell D.H."/>
            <person name="Arguello R."/>
            <person name="Artieri C.G."/>
            <person name="Barbash D.A."/>
            <person name="Barker D."/>
            <person name="Barsanti P."/>
            <person name="Batterham P."/>
            <person name="Batzoglou S."/>
            <person name="Begun D."/>
            <person name="Bhutkar A."/>
            <person name="Blanco E."/>
            <person name="Bosak S.A."/>
            <person name="Bradley R.K."/>
            <person name="Brand A.D."/>
            <person name="Brent M.R."/>
            <person name="Brooks A.N."/>
            <person name="Brown R.H."/>
            <person name="Butlin R.K."/>
            <person name="Caggese C."/>
            <person name="Calvi B.R."/>
            <person name="Bernardo de Carvalho A."/>
            <person name="Caspi A."/>
            <person name="Castrezana S."/>
            <person name="Celniker S.E."/>
            <person name="Chang J.L."/>
            <person name="Chapple C."/>
            <person name="Chatterji S."/>
            <person name="Chinwalla A."/>
            <person name="Civetta A."/>
            <person name="Clifton S.W."/>
            <person name="Comeron J.M."/>
            <person name="Costello J.C."/>
            <person name="Coyne J.A."/>
            <person name="Daub J."/>
            <person name="David R.G."/>
            <person name="Delcher A.L."/>
            <person name="Delehaunty K."/>
            <person name="Do C.B."/>
            <person name="Ebling H."/>
            <person name="Edwards K."/>
            <person name="Eickbush T."/>
            <person name="Evans J.D."/>
            <person name="Filipski A."/>
            <person name="Findeiss S."/>
            <person name="Freyhult E."/>
            <person name="Fulton L."/>
            <person name="Fulton R."/>
            <person name="Garcia A.C."/>
            <person name="Gardiner A."/>
            <person name="Garfield D.A."/>
            <person name="Garvin B.E."/>
            <person name="Gibson G."/>
            <person name="Gilbert D."/>
            <person name="Gnerre S."/>
            <person name="Godfrey J."/>
            <person name="Good R."/>
            <person name="Gotea V."/>
            <person name="Gravely B."/>
            <person name="Greenberg A.J."/>
            <person name="Griffiths-Jones S."/>
            <person name="Gross S."/>
            <person name="Guigo R."/>
            <person name="Gustafson E.A."/>
            <person name="Haerty W."/>
            <person name="Hahn M.W."/>
            <person name="Halligan D.L."/>
            <person name="Halpern A.L."/>
            <person name="Halter G.M."/>
            <person name="Han M.V."/>
            <person name="Heger A."/>
            <person name="Hillier L."/>
            <person name="Hinrichs A.S."/>
            <person name="Holmes I."/>
            <person name="Hoskins R.A."/>
            <person name="Hubisz M.J."/>
            <person name="Hultmark D."/>
            <person name="Huntley M.A."/>
            <person name="Jaffe D.B."/>
            <person name="Jagadeeshan S."/>
            <person name="Jeck W.R."/>
            <person name="Johnson J."/>
            <person name="Jones C.D."/>
            <person name="Jordan W.C."/>
            <person name="Karpen G.H."/>
            <person name="Kataoka E."/>
            <person name="Keightley P.D."/>
            <person name="Kheradpour P."/>
            <person name="Kirkness E.F."/>
            <person name="Koerich L.B."/>
            <person name="Kristiansen K."/>
            <person name="Kudrna D."/>
            <person name="Kulathinal R.J."/>
            <person name="Kumar S."/>
            <person name="Kwok R."/>
            <person name="Lander E."/>
            <person name="Langley C.H."/>
            <person name="Lapoint R."/>
            <person name="Lazzaro B.P."/>
            <person name="Lee S.J."/>
            <person name="Levesque L."/>
            <person name="Li R."/>
            <person name="Lin C.F."/>
            <person name="Lin M.F."/>
            <person name="Lindblad-Toh K."/>
            <person name="Llopart A."/>
            <person name="Long M."/>
            <person name="Low L."/>
            <person name="Lozovsky E."/>
            <person name="Lu J."/>
            <person name="Luo M."/>
            <person name="Machado C.A."/>
            <person name="Makalowski W."/>
            <person name="Marzo M."/>
            <person name="Matsuda M."/>
            <person name="Matzkin L."/>
            <person name="McAllister B."/>
            <person name="McBride C.S."/>
            <person name="McKernan B."/>
            <person name="McKernan K."/>
            <person name="Mendez-Lago M."/>
            <person name="Minx P."/>
            <person name="Mollenhauer M.U."/>
            <person name="Montooth K."/>
            <person name="Mount S.M."/>
            <person name="Mu X."/>
            <person name="Myers E."/>
            <person name="Negre B."/>
            <person name="Newfeld S."/>
            <person name="Nielsen R."/>
            <person name="Noor M.A."/>
            <person name="O'Grady P."/>
            <person name="Pachter L."/>
            <person name="Papaceit M."/>
            <person name="Parisi M.J."/>
            <person name="Parisi M."/>
            <person name="Parts L."/>
            <person name="Pedersen J.S."/>
            <person name="Pesole G."/>
            <person name="Phillippy A.M."/>
            <person name="Ponting C.P."/>
            <person name="Pop M."/>
            <person name="Porcelli D."/>
            <person name="Powell J.R."/>
            <person name="Prohaska S."/>
            <person name="Pruitt K."/>
            <person name="Puig M."/>
            <person name="Quesneville H."/>
            <person name="Ram K.R."/>
            <person name="Rand D."/>
            <person name="Rasmussen M.D."/>
            <person name="Reed L.K."/>
            <person name="Reenan R."/>
            <person name="Reily A."/>
            <person name="Remington K.A."/>
            <person name="Rieger T.T."/>
            <person name="Ritchie M.G."/>
            <person name="Robin C."/>
            <person name="Rogers Y.H."/>
            <person name="Rohde C."/>
            <person name="Rozas J."/>
            <person name="Rubenfield M.J."/>
            <person name="Ruiz A."/>
            <person name="Russo S."/>
            <person name="Salzberg S.L."/>
            <person name="Sanchez-Gracia A."/>
            <person name="Saranga D.J."/>
            <person name="Sato H."/>
            <person name="Schaeffer S.W."/>
            <person name="Schatz M.C."/>
            <person name="Schlenke T."/>
            <person name="Schwartz R."/>
            <person name="Segarra C."/>
            <person name="Singh R.S."/>
            <person name="Sirot L."/>
            <person name="Sirota M."/>
            <person name="Sisneros N.B."/>
            <person name="Smith C.D."/>
            <person name="Smith T.F."/>
            <person name="Spieth J."/>
            <person name="Stage D.E."/>
            <person name="Stark A."/>
            <person name="Stephan W."/>
            <person name="Strausberg R.L."/>
            <person name="Strempel S."/>
            <person name="Sturgill D."/>
            <person name="Sutton G."/>
            <person name="Sutton G.G."/>
            <person name="Tao W."/>
            <person name="Teichmann S."/>
            <person name="Tobari Y.N."/>
            <person name="Tomimura Y."/>
            <person name="Tsolas J.M."/>
            <person name="Valente V.L."/>
            <person name="Venter E."/>
            <person name="Venter J.C."/>
            <person name="Vicario S."/>
            <person name="Vieira F.G."/>
            <person name="Vilella A.J."/>
            <person name="Villasante A."/>
            <person name="Walenz B."/>
            <person name="Wang J."/>
            <person name="Wasserman M."/>
            <person name="Watts T."/>
            <person name="Wilson D."/>
            <person name="Wilson R.K."/>
            <person name="Wing R.A."/>
            <person name="Wolfner M.F."/>
            <person name="Wong A."/>
            <person name="Wong G.K."/>
            <person name="Wu C.I."/>
            <person name="Wu G."/>
            <person name="Yamamoto D."/>
            <person name="Yang H.P."/>
            <person name="Yang S.P."/>
            <person name="Yorke J.A."/>
            <person name="Yoshida K."/>
            <person name="Zdobnov E."/>
            <person name="Zhang P."/>
            <person name="Zhang Y."/>
            <person name="Zimin A.V."/>
            <person name="Baldwin J."/>
            <person name="Abdouelleil A."/>
            <person name="Abdulkadir J."/>
            <person name="Abebe A."/>
            <person name="Abera B."/>
            <person name="Abreu J."/>
            <person name="Acer S.C."/>
            <person name="Aftuck L."/>
            <person name="Alexander A."/>
            <person name="An P."/>
            <person name="Anderson E."/>
            <person name="Anderson S."/>
            <person name="Arachi H."/>
            <person name="Azer M."/>
            <person name="Bachantsang P."/>
            <person name="Barry A."/>
            <person name="Bayul T."/>
            <person name="Berlin A."/>
            <person name="Bessette D."/>
            <person name="Bloom T."/>
            <person name="Blye J."/>
            <person name="Boguslavskiy L."/>
            <person name="Bonnet C."/>
            <person name="Boukhgalter B."/>
            <person name="Bourzgui I."/>
            <person name="Brown A."/>
            <person name="Cahill P."/>
            <person name="Channer S."/>
            <person name="Cheshatsang Y."/>
            <person name="Chuda L."/>
            <person name="Citroen M."/>
            <person name="Collymore A."/>
            <person name="Cooke P."/>
            <person name="Costello M."/>
            <person name="D'Aco K."/>
            <person name="Daza R."/>
            <person name="De Haan G."/>
            <person name="DeGray S."/>
            <person name="DeMaso C."/>
            <person name="Dhargay N."/>
            <person name="Dooley K."/>
            <person name="Dooley E."/>
            <person name="Doricent M."/>
            <person name="Dorje P."/>
            <person name="Dorjee K."/>
            <person name="Dupes A."/>
            <person name="Elong R."/>
            <person name="Falk J."/>
            <person name="Farina A."/>
            <person name="Faro S."/>
            <person name="Ferguson D."/>
            <person name="Fisher S."/>
            <person name="Foley C.D."/>
            <person name="Franke A."/>
            <person name="Friedrich D."/>
            <person name="Gadbois L."/>
            <person name="Gearin G."/>
            <person name="Gearin C.R."/>
            <person name="Giannoukos G."/>
            <person name="Goode T."/>
            <person name="Graham J."/>
            <person name="Grandbois E."/>
            <person name="Grewal S."/>
            <person name="Gyaltsen K."/>
            <person name="Hafez N."/>
            <person name="Hagos B."/>
            <person name="Hall J."/>
            <person name="Henson C."/>
            <person name="Hollinger A."/>
            <person name="Honan T."/>
            <person name="Huard M.D."/>
            <person name="Hughes L."/>
            <person name="Hurhula B."/>
            <person name="Husby M.E."/>
            <person name="Kamat A."/>
            <person name="Kanga B."/>
            <person name="Kashin S."/>
            <person name="Khazanovich D."/>
            <person name="Kisner P."/>
            <person name="Lance K."/>
            <person name="Lara M."/>
            <person name="Lee W."/>
            <person name="Lennon N."/>
            <person name="Letendre F."/>
            <person name="LeVine R."/>
            <person name="Lipovsky A."/>
            <person name="Liu X."/>
            <person name="Liu J."/>
            <person name="Liu S."/>
            <person name="Lokyitsang T."/>
            <person name="Lokyitsang Y."/>
            <person name="Lubonja R."/>
            <person name="Lui A."/>
            <person name="MacDonald P."/>
            <person name="Magnisalis V."/>
            <person name="Maru K."/>
            <person name="Matthews C."/>
            <person name="McCusker W."/>
            <person name="McDonough S."/>
            <person name="Mehta T."/>
            <person name="Meldrim J."/>
            <person name="Meneus L."/>
            <person name="Mihai O."/>
            <person name="Mihalev A."/>
            <person name="Mihova T."/>
            <person name="Mittelman R."/>
            <person name="Mlenga V."/>
            <person name="Montmayeur A."/>
            <person name="Mulrain L."/>
            <person name="Navidi A."/>
            <person name="Naylor J."/>
            <person name="Negash T."/>
            <person name="Nguyen T."/>
            <person name="Nguyen N."/>
            <person name="Nicol R."/>
            <person name="Norbu C."/>
            <person name="Norbu N."/>
            <person name="Novod N."/>
            <person name="O'Neill B."/>
            <person name="Osman S."/>
            <person name="Markiewicz E."/>
            <person name="Oyono O.L."/>
            <person name="Patti C."/>
            <person name="Phunkhang P."/>
            <person name="Pierre F."/>
            <person name="Priest M."/>
            <person name="Raghuraman S."/>
            <person name="Rege F."/>
            <person name="Reyes R."/>
            <person name="Rise C."/>
            <person name="Rogov P."/>
            <person name="Ross K."/>
            <person name="Ryan E."/>
            <person name="Settipalli S."/>
            <person name="Shea T."/>
            <person name="Sherpa N."/>
            <person name="Shi L."/>
            <person name="Shih D."/>
            <person name="Sparrow T."/>
            <person name="Spaulding J."/>
            <person name="Stalker J."/>
            <person name="Stange-Thomann N."/>
            <person name="Stavropoulos S."/>
            <person name="Stone C."/>
            <person name="Strader C."/>
            <person name="Tesfaye S."/>
            <person name="Thomson T."/>
            <person name="Thoulutsang Y."/>
            <person name="Thoulutsang D."/>
            <person name="Topham K."/>
            <person name="Topping I."/>
            <person name="Tsamla T."/>
            <person name="Vassiliev H."/>
            <person name="Vo A."/>
            <person name="Wangchuk T."/>
            <person name="Wangdi T."/>
            <person name="Weiand M."/>
            <person name="Wilkinson J."/>
            <person name="Wilson A."/>
            <person name="Yadav S."/>
            <person name="Young G."/>
            <person name="Yu Q."/>
            <person name="Zembek L."/>
            <person name="Zhong D."/>
            <person name="Zimmer A."/>
            <person name="Zwirko Z."/>
            <person name="Jaffe D.B."/>
            <person name="Alvarez P."/>
            <person name="Brockman W."/>
            <person name="Butler J."/>
            <person name="Chin C."/>
            <person name="Gnerre S."/>
            <person name="Grabherr M."/>
            <person name="Kleber M."/>
            <person name="Mauceli E."/>
            <person name="MacCallum I."/>
        </authorList>
    </citation>
    <scope>NUCLEOTIDE SEQUENCE [LARGE SCALE GENOMIC DNA]</scope>
    <source>
        <strain evidence="1 2">TSC#14021-0224.01</strain>
    </source>
</reference>
<name>A0A0Q5T9A7_DROER</name>
<proteinExistence type="predicted"/>
<dbReference type="EMBL" id="CH954180">
    <property type="protein sequence ID" value="KQS29761.1"/>
    <property type="molecule type" value="Genomic_DNA"/>
</dbReference>
<feature type="non-terminal residue" evidence="1">
    <location>
        <position position="1"/>
    </location>
</feature>
<evidence type="ECO:0000313" key="2">
    <source>
        <dbReference type="Proteomes" id="UP000008711"/>
    </source>
</evidence>
<evidence type="ECO:0000313" key="1">
    <source>
        <dbReference type="EMBL" id="KQS29761.1"/>
    </source>
</evidence>
<protein>
    <submittedName>
        <fullName evidence="1">Uncharacterized protein</fullName>
    </submittedName>
</protein>
<sequence length="89" mass="10226">TPSVRGLGHWRGFWRQRDKAAISADRRHKADMHDTIIIIRQTRMATVCDATVKAGYKERRGSRALILTRSQDPYYATAAMLLRQRLDNG</sequence>
<gene>
    <name evidence="1" type="primary">Dere\GG26494</name>
    <name evidence="1" type="synonym">GG26494</name>
    <name evidence="1" type="ORF">Dere_GG26494</name>
</gene>
<reference evidence="1 2" key="2">
    <citation type="journal article" date="2008" name="Bioinformatics">
        <title>Assembly reconciliation.</title>
        <authorList>
            <person name="Zimin A.V."/>
            <person name="Smith D.R."/>
            <person name="Sutton G."/>
            <person name="Yorke J.A."/>
        </authorList>
    </citation>
    <scope>NUCLEOTIDE SEQUENCE [LARGE SCALE GENOMIC DNA]</scope>
    <source>
        <strain evidence="1 2">TSC#14021-0224.01</strain>
    </source>
</reference>
<keyword evidence="2" id="KW-1185">Reference proteome</keyword>